<keyword evidence="3 10" id="KW-0489">Methyltransferase</keyword>
<dbReference type="SUPFAM" id="SSF47473">
    <property type="entry name" value="EF-hand"/>
    <property type="match status" value="1"/>
</dbReference>
<dbReference type="GO" id="GO:0003723">
    <property type="term" value="F:RNA binding"/>
    <property type="evidence" value="ECO:0007669"/>
    <property type="project" value="UniProtKB-UniRule"/>
</dbReference>
<dbReference type="InterPro" id="IPR020598">
    <property type="entry name" value="rRNA_Ade_methylase_Trfase_N"/>
</dbReference>
<proteinExistence type="inferred from homology"/>
<dbReference type="EMBL" id="CAJFCJ010000005">
    <property type="protein sequence ID" value="CAD5115094.1"/>
    <property type="molecule type" value="Genomic_DNA"/>
</dbReference>
<dbReference type="InterPro" id="IPR001737">
    <property type="entry name" value="KsgA/Erm"/>
</dbReference>
<dbReference type="PROSITE" id="PS51689">
    <property type="entry name" value="SAM_RNA_A_N6_MT"/>
    <property type="match status" value="1"/>
</dbReference>
<protein>
    <recommendedName>
        <fullName evidence="11">rRNA adenine N(6)-methyltransferase</fullName>
        <ecNumber evidence="11">2.1.1.-</ecNumber>
    </recommendedName>
</protein>
<keyword evidence="14" id="KW-1185">Reference proteome</keyword>
<evidence type="ECO:0000256" key="11">
    <source>
        <dbReference type="RuleBase" id="RU362106"/>
    </source>
</evidence>
<accession>A0A7I8VI22</accession>
<keyword evidence="8" id="KW-0809">Transit peptide</keyword>
<keyword evidence="4 10" id="KW-0808">Transferase</keyword>
<dbReference type="SMART" id="SM00650">
    <property type="entry name" value="rADc"/>
    <property type="match status" value="1"/>
</dbReference>
<evidence type="ECO:0000256" key="1">
    <source>
        <dbReference type="ARBA" id="ARBA00004173"/>
    </source>
</evidence>
<dbReference type="PANTHER" id="PTHR11727:SF17">
    <property type="entry name" value="DIMETHYLADENOSINE TRANSFERASE 1, MITOCHONDRIAL"/>
    <property type="match status" value="1"/>
</dbReference>
<dbReference type="GO" id="GO:0006391">
    <property type="term" value="P:transcription initiation at mitochondrial promoter"/>
    <property type="evidence" value="ECO:0007669"/>
    <property type="project" value="TreeGrafter"/>
</dbReference>
<dbReference type="InterPro" id="IPR023165">
    <property type="entry name" value="rRNA_Ade_diMease-like_C"/>
</dbReference>
<comment type="subcellular location">
    <subcellularLocation>
        <location evidence="1">Mitochondrion</location>
    </subcellularLocation>
</comment>
<evidence type="ECO:0000256" key="10">
    <source>
        <dbReference type="PROSITE-ProRule" id="PRU01026"/>
    </source>
</evidence>
<evidence type="ECO:0000256" key="5">
    <source>
        <dbReference type="ARBA" id="ARBA00022691"/>
    </source>
</evidence>
<evidence type="ECO:0000256" key="8">
    <source>
        <dbReference type="ARBA" id="ARBA00022946"/>
    </source>
</evidence>
<evidence type="ECO:0000313" key="13">
    <source>
        <dbReference type="EMBL" id="CAD5115094.1"/>
    </source>
</evidence>
<evidence type="ECO:0000256" key="9">
    <source>
        <dbReference type="ARBA" id="ARBA00023128"/>
    </source>
</evidence>
<dbReference type="Gene3D" id="1.10.238.10">
    <property type="entry name" value="EF-hand"/>
    <property type="match status" value="1"/>
</dbReference>
<dbReference type="Pfam" id="PF00398">
    <property type="entry name" value="RrnaAD"/>
    <property type="match status" value="1"/>
</dbReference>
<organism evidence="13 14">
    <name type="scientific">Dimorphilus gyrociliatus</name>
    <dbReference type="NCBI Taxonomy" id="2664684"/>
    <lineage>
        <taxon>Eukaryota</taxon>
        <taxon>Metazoa</taxon>
        <taxon>Spiralia</taxon>
        <taxon>Lophotrochozoa</taxon>
        <taxon>Annelida</taxon>
        <taxon>Polychaeta</taxon>
        <taxon>Polychaeta incertae sedis</taxon>
        <taxon>Dinophilidae</taxon>
        <taxon>Dimorphilus</taxon>
    </lineage>
</organism>
<dbReference type="EC" id="2.1.1.-" evidence="11"/>
<evidence type="ECO:0000256" key="7">
    <source>
        <dbReference type="ARBA" id="ARBA00022884"/>
    </source>
</evidence>
<name>A0A7I8VI22_9ANNE</name>
<dbReference type="GO" id="GO:0005759">
    <property type="term" value="C:mitochondrial matrix"/>
    <property type="evidence" value="ECO:0007669"/>
    <property type="project" value="TreeGrafter"/>
</dbReference>
<feature type="domain" description="Ribosomal RNA adenine methylase transferase N-terminal" evidence="12">
    <location>
        <begin position="6"/>
        <end position="191"/>
    </location>
</feature>
<dbReference type="Gene3D" id="1.10.8.100">
    <property type="entry name" value="Ribosomal RNA adenine dimethylase-like, domain 2"/>
    <property type="match status" value="1"/>
</dbReference>
<dbReference type="InterPro" id="IPR011992">
    <property type="entry name" value="EF-hand-dom_pair"/>
</dbReference>
<dbReference type="InterPro" id="IPR018247">
    <property type="entry name" value="EF_Hand_1_Ca_BS"/>
</dbReference>
<feature type="binding site" evidence="10">
    <location>
        <position position="20"/>
    </location>
    <ligand>
        <name>S-adenosyl-L-methionine</name>
        <dbReference type="ChEBI" id="CHEBI:59789"/>
    </ligand>
</feature>
<dbReference type="AlphaFoldDB" id="A0A7I8VI22"/>
<dbReference type="GO" id="GO:0034246">
    <property type="term" value="F:mitochondrial transcription factor activity"/>
    <property type="evidence" value="ECO:0007669"/>
    <property type="project" value="TreeGrafter"/>
</dbReference>
<feature type="binding site" evidence="10">
    <location>
        <position position="98"/>
    </location>
    <ligand>
        <name>S-adenosyl-L-methionine</name>
        <dbReference type="ChEBI" id="CHEBI:59789"/>
    </ligand>
</feature>
<dbReference type="SUPFAM" id="SSF53335">
    <property type="entry name" value="S-adenosyl-L-methionine-dependent methyltransferases"/>
    <property type="match status" value="1"/>
</dbReference>
<feature type="binding site" evidence="10">
    <location>
        <position position="68"/>
    </location>
    <ligand>
        <name>S-adenosyl-L-methionine</name>
        <dbReference type="ChEBI" id="CHEBI:59789"/>
    </ligand>
</feature>
<dbReference type="GO" id="GO:0000179">
    <property type="term" value="F:rRNA (adenine-N6,N6-)-dimethyltransferase activity"/>
    <property type="evidence" value="ECO:0007669"/>
    <property type="project" value="UniProtKB-UniRule"/>
</dbReference>
<evidence type="ECO:0000256" key="3">
    <source>
        <dbReference type="ARBA" id="ARBA00022603"/>
    </source>
</evidence>
<sequence length="403" mass="46642">MSSKRAAGKSLEGGVVCEIGPGPGGITRCILESGVRELHVVEKDERFLHSLNILNQASGNIMKIHNEDILYFPMATIFPEDLKQKWDDRPPNIHLIGNLPFNVSTPLIIRWLEQIADRTGAWKSGRVRMTLTFQKEVAERLVSDILDDQRSRLSVMSQNYCNVIHKFNIPGRIFEPPPDVDVGVVHFVPKREATIQVPFKVLEKVVRHTFHFRQKMCKRGISTLFPSDEPNLTKRIFYESDVDPSTRPYLLTLEEFKRLCNVYYDICKENPGLHIKEHYEGVADLDESKMTTEELEFHYFQLHDFDNNTKLDGLELFKAMSHVLPSEMIDDKAKDEIDTGKTQAQIDKEKADRMFKYIEDVVDKILEDDDLDNDGFLTYWEFVYARKKQEIQAAAEKNKKKFS</sequence>
<evidence type="ECO:0000256" key="2">
    <source>
        <dbReference type="ARBA" id="ARBA00022552"/>
    </source>
</evidence>
<dbReference type="InterPro" id="IPR029063">
    <property type="entry name" value="SAM-dependent_MTases_sf"/>
</dbReference>
<keyword evidence="9" id="KW-0496">Mitochondrion</keyword>
<evidence type="ECO:0000313" key="14">
    <source>
        <dbReference type="Proteomes" id="UP000549394"/>
    </source>
</evidence>
<comment type="similarity">
    <text evidence="10 11">Belongs to the class I-like SAM-binding methyltransferase superfamily. rRNA adenine N(6)-methyltransferase family.</text>
</comment>
<comment type="caution">
    <text evidence="13">The sequence shown here is derived from an EMBL/GenBank/DDBJ whole genome shotgun (WGS) entry which is preliminary data.</text>
</comment>
<gene>
    <name evidence="13" type="ORF">DGYR_LOCUS3868</name>
</gene>
<keyword evidence="7 10" id="KW-0694">RNA-binding</keyword>
<reference evidence="13 14" key="1">
    <citation type="submission" date="2020-08" db="EMBL/GenBank/DDBJ databases">
        <authorList>
            <person name="Hejnol A."/>
        </authorList>
    </citation>
    <scope>NUCLEOTIDE SEQUENCE [LARGE SCALE GENOMIC DNA]</scope>
</reference>
<feature type="binding site" evidence="10">
    <location>
        <position position="1"/>
    </location>
    <ligand>
        <name>S-adenosyl-L-methionine</name>
        <dbReference type="ChEBI" id="CHEBI:59789"/>
    </ligand>
</feature>
<dbReference type="Gene3D" id="3.40.50.150">
    <property type="entry name" value="Vaccinia Virus protein VP39"/>
    <property type="match status" value="1"/>
</dbReference>
<keyword evidence="6" id="KW-0106">Calcium</keyword>
<feature type="binding site" evidence="10">
    <location>
        <position position="42"/>
    </location>
    <ligand>
        <name>S-adenosyl-L-methionine</name>
        <dbReference type="ChEBI" id="CHEBI:59789"/>
    </ligand>
</feature>
<keyword evidence="5 10" id="KW-0949">S-adenosyl-L-methionine</keyword>
<evidence type="ECO:0000256" key="4">
    <source>
        <dbReference type="ARBA" id="ARBA00022679"/>
    </source>
</evidence>
<evidence type="ECO:0000259" key="12">
    <source>
        <dbReference type="SMART" id="SM00650"/>
    </source>
</evidence>
<dbReference type="Proteomes" id="UP000549394">
    <property type="component" value="Unassembled WGS sequence"/>
</dbReference>
<dbReference type="PROSITE" id="PS00018">
    <property type="entry name" value="EF_HAND_1"/>
    <property type="match status" value="1"/>
</dbReference>
<dbReference type="FunFam" id="1.10.8.100:FF:000006">
    <property type="entry name" value="rRNA adenine N(6)-methyltransferase"/>
    <property type="match status" value="1"/>
</dbReference>
<dbReference type="OrthoDB" id="16079at2759"/>
<evidence type="ECO:0000256" key="6">
    <source>
        <dbReference type="ARBA" id="ARBA00022837"/>
    </source>
</evidence>
<comment type="caution">
    <text evidence="10">Lacks conserved residue(s) required for the propagation of feature annotation.</text>
</comment>
<keyword evidence="2 11" id="KW-0698">rRNA processing</keyword>
<dbReference type="PANTHER" id="PTHR11727">
    <property type="entry name" value="DIMETHYLADENOSINE TRANSFERASE"/>
    <property type="match status" value="1"/>
</dbReference>